<dbReference type="SMART" id="SM00388">
    <property type="entry name" value="HisKA"/>
    <property type="match status" value="1"/>
</dbReference>
<sequence>MLKVFDFSLYLSIKSRTLLLMTRLYKIFLLACFWLFSVATYGHDVDNSNQKRISKPNALKQIKELGDECWRLRGTNPDSALILGQKALSLAYQYQITSEISRLSNYVGVLFLNYKYDTQQSIIYFHKCLESSIKAHDSIQTAFAYNNLGDVCLVSGNIPLAIEYAKNSLAIFQSIHYQVGISYGYTNLALAYREKKDYVFAIKYLFKAKKIWEDVGNETGTGLVLLEIARTYDRINELKQSMKYYQLAYSKFHDINRFRFVPECLNGMANVYRKQAQFGRALDYYNRALDINRKHKNNFASIDNLIGKALVLANLNKDQSGIESMDAAIQLSETLGVNIKIMDAYRAAPQFYEILGDYKESIICYSRFVRKYDSLMLVQKAELISEMEDNFKIVQSLHKSEDEVRFQKITKYYFLIISLLMLALFVVFFYRFRSYRKLSKQLKQSNLTKDKLFSVIAHDLKSPFNSSLGFINLLIAELEKGNYEKIKKFAAYVKQSSEESVNLLDHLMSWSRAQTGRIAYNPASFSLNNLFDELAKFLESKAKKDEIQLEFKSFLKKDIIGDQDLLRTILLNLISNAMKFTNNGGLIQVIARNHESNIQIQIIDNGIGIAEEQLKHIFTESSNMQSTLGVRNEQGTGLGLNICFELIHIHQGSIMADSELGKGSVFTIEFPAS</sequence>
<evidence type="ECO:0000256" key="6">
    <source>
        <dbReference type="ARBA" id="ARBA00023012"/>
    </source>
</evidence>
<dbReference type="CDD" id="cd00082">
    <property type="entry name" value="HisKA"/>
    <property type="match status" value="1"/>
</dbReference>
<dbReference type="SMART" id="SM00028">
    <property type="entry name" value="TPR"/>
    <property type="match status" value="4"/>
</dbReference>
<dbReference type="InterPro" id="IPR004358">
    <property type="entry name" value="Sig_transdc_His_kin-like_C"/>
</dbReference>
<comment type="catalytic activity">
    <reaction evidence="1">
        <text>ATP + protein L-histidine = ADP + protein N-phospho-L-histidine.</text>
        <dbReference type="EC" id="2.7.13.3"/>
    </reaction>
</comment>
<dbReference type="PANTHER" id="PTHR43711:SF26">
    <property type="entry name" value="SENSOR HISTIDINE KINASE RCSC"/>
    <property type="match status" value="1"/>
</dbReference>
<dbReference type="InterPro" id="IPR011990">
    <property type="entry name" value="TPR-like_helical_dom_sf"/>
</dbReference>
<protein>
    <recommendedName>
        <fullName evidence="2">histidine kinase</fullName>
        <ecNumber evidence="2">2.7.13.3</ecNumber>
    </recommendedName>
</protein>
<evidence type="ECO:0000256" key="3">
    <source>
        <dbReference type="ARBA" id="ARBA00022553"/>
    </source>
</evidence>
<reference evidence="10 11" key="1">
    <citation type="submission" date="2018-11" db="EMBL/GenBank/DDBJ databases">
        <title>Parancylomarina longa gen. nov., sp. nov., isolated from sediments of southern Okinawa.</title>
        <authorList>
            <person name="Fu T."/>
        </authorList>
    </citation>
    <scope>NUCLEOTIDE SEQUENCE [LARGE SCALE GENOMIC DNA]</scope>
    <source>
        <strain evidence="10 11">T3-2 S1-C</strain>
    </source>
</reference>
<dbReference type="Proteomes" id="UP000282985">
    <property type="component" value="Unassembled WGS sequence"/>
</dbReference>
<dbReference type="AlphaFoldDB" id="A0A434ATN0"/>
<dbReference type="PROSITE" id="PS50109">
    <property type="entry name" value="HIS_KIN"/>
    <property type="match status" value="1"/>
</dbReference>
<dbReference type="PROSITE" id="PS50005">
    <property type="entry name" value="TPR"/>
    <property type="match status" value="1"/>
</dbReference>
<evidence type="ECO:0000256" key="7">
    <source>
        <dbReference type="PROSITE-ProRule" id="PRU00339"/>
    </source>
</evidence>
<keyword evidence="6" id="KW-0902">Two-component regulatory system</keyword>
<evidence type="ECO:0000256" key="4">
    <source>
        <dbReference type="ARBA" id="ARBA00022679"/>
    </source>
</evidence>
<dbReference type="Pfam" id="PF13181">
    <property type="entry name" value="TPR_8"/>
    <property type="match status" value="1"/>
</dbReference>
<evidence type="ECO:0000313" key="10">
    <source>
        <dbReference type="EMBL" id="RUT77672.1"/>
    </source>
</evidence>
<dbReference type="EC" id="2.7.13.3" evidence="2"/>
<keyword evidence="3" id="KW-0597">Phosphoprotein</keyword>
<dbReference type="InterPro" id="IPR003594">
    <property type="entry name" value="HATPase_dom"/>
</dbReference>
<dbReference type="CDD" id="cd00075">
    <property type="entry name" value="HATPase"/>
    <property type="match status" value="1"/>
</dbReference>
<dbReference type="SUPFAM" id="SSF48452">
    <property type="entry name" value="TPR-like"/>
    <property type="match status" value="1"/>
</dbReference>
<evidence type="ECO:0000313" key="11">
    <source>
        <dbReference type="Proteomes" id="UP000282985"/>
    </source>
</evidence>
<gene>
    <name evidence="10" type="ORF">DLK05_12150</name>
</gene>
<evidence type="ECO:0000259" key="9">
    <source>
        <dbReference type="PROSITE" id="PS50109"/>
    </source>
</evidence>
<name>A0A434ATN0_9BACT</name>
<keyword evidence="4" id="KW-0808">Transferase</keyword>
<dbReference type="PRINTS" id="PR00344">
    <property type="entry name" value="BCTRLSENSOR"/>
</dbReference>
<evidence type="ECO:0000256" key="1">
    <source>
        <dbReference type="ARBA" id="ARBA00000085"/>
    </source>
</evidence>
<dbReference type="InterPro" id="IPR019734">
    <property type="entry name" value="TPR_rpt"/>
</dbReference>
<feature type="repeat" description="TPR" evidence="7">
    <location>
        <begin position="262"/>
        <end position="295"/>
    </location>
</feature>
<keyword evidence="11" id="KW-1185">Reference proteome</keyword>
<dbReference type="GO" id="GO:0000155">
    <property type="term" value="F:phosphorelay sensor kinase activity"/>
    <property type="evidence" value="ECO:0007669"/>
    <property type="project" value="InterPro"/>
</dbReference>
<keyword evidence="5" id="KW-0418">Kinase</keyword>
<keyword evidence="8" id="KW-1133">Transmembrane helix</keyword>
<comment type="caution">
    <text evidence="10">The sequence shown here is derived from an EMBL/GenBank/DDBJ whole genome shotgun (WGS) entry which is preliminary data.</text>
</comment>
<dbReference type="Gene3D" id="3.30.565.10">
    <property type="entry name" value="Histidine kinase-like ATPase, C-terminal domain"/>
    <property type="match status" value="1"/>
</dbReference>
<proteinExistence type="predicted"/>
<dbReference type="PANTHER" id="PTHR43711">
    <property type="entry name" value="TWO-COMPONENT HISTIDINE KINASE"/>
    <property type="match status" value="1"/>
</dbReference>
<dbReference type="InterPro" id="IPR036097">
    <property type="entry name" value="HisK_dim/P_sf"/>
</dbReference>
<dbReference type="OrthoDB" id="9810447at2"/>
<dbReference type="SUPFAM" id="SSF47384">
    <property type="entry name" value="Homodimeric domain of signal transducing histidine kinase"/>
    <property type="match status" value="1"/>
</dbReference>
<evidence type="ECO:0000256" key="5">
    <source>
        <dbReference type="ARBA" id="ARBA00022777"/>
    </source>
</evidence>
<feature type="domain" description="Histidine kinase" evidence="9">
    <location>
        <begin position="455"/>
        <end position="673"/>
    </location>
</feature>
<dbReference type="InterPro" id="IPR050736">
    <property type="entry name" value="Sensor_HK_Regulatory"/>
</dbReference>
<dbReference type="Gene3D" id="1.10.287.130">
    <property type="match status" value="1"/>
</dbReference>
<dbReference type="EMBL" id="RJJX01000017">
    <property type="protein sequence ID" value="RUT77672.1"/>
    <property type="molecule type" value="Genomic_DNA"/>
</dbReference>
<keyword evidence="7" id="KW-0802">TPR repeat</keyword>
<dbReference type="Gene3D" id="1.25.40.10">
    <property type="entry name" value="Tetratricopeptide repeat domain"/>
    <property type="match status" value="2"/>
</dbReference>
<dbReference type="InterPro" id="IPR003661">
    <property type="entry name" value="HisK_dim/P_dom"/>
</dbReference>
<keyword evidence="8" id="KW-0472">Membrane</keyword>
<feature type="transmembrane region" description="Helical" evidence="8">
    <location>
        <begin position="412"/>
        <end position="432"/>
    </location>
</feature>
<dbReference type="InterPro" id="IPR036890">
    <property type="entry name" value="HATPase_C_sf"/>
</dbReference>
<dbReference type="RefSeq" id="WP_127344238.1">
    <property type="nucleotide sequence ID" value="NZ_RJJX01000017.1"/>
</dbReference>
<keyword evidence="8" id="KW-0812">Transmembrane</keyword>
<evidence type="ECO:0000256" key="2">
    <source>
        <dbReference type="ARBA" id="ARBA00012438"/>
    </source>
</evidence>
<organism evidence="10 11">
    <name type="scientific">Ancylomarina longa</name>
    <dbReference type="NCBI Taxonomy" id="2487017"/>
    <lineage>
        <taxon>Bacteria</taxon>
        <taxon>Pseudomonadati</taxon>
        <taxon>Bacteroidota</taxon>
        <taxon>Bacteroidia</taxon>
        <taxon>Marinilabiliales</taxon>
        <taxon>Marinifilaceae</taxon>
        <taxon>Ancylomarina</taxon>
    </lineage>
</organism>
<dbReference type="SUPFAM" id="SSF55874">
    <property type="entry name" value="ATPase domain of HSP90 chaperone/DNA topoisomerase II/histidine kinase"/>
    <property type="match status" value="1"/>
</dbReference>
<dbReference type="SMART" id="SM00387">
    <property type="entry name" value="HATPase_c"/>
    <property type="match status" value="1"/>
</dbReference>
<dbReference type="FunFam" id="3.30.565.10:FF:000006">
    <property type="entry name" value="Sensor histidine kinase WalK"/>
    <property type="match status" value="1"/>
</dbReference>
<dbReference type="InterPro" id="IPR005467">
    <property type="entry name" value="His_kinase_dom"/>
</dbReference>
<dbReference type="Pfam" id="PF02518">
    <property type="entry name" value="HATPase_c"/>
    <property type="match status" value="1"/>
</dbReference>
<evidence type="ECO:0000256" key="8">
    <source>
        <dbReference type="SAM" id="Phobius"/>
    </source>
</evidence>
<accession>A0A434ATN0</accession>